<dbReference type="AlphaFoldDB" id="A0A068RDG9"/>
<evidence type="ECO:0000313" key="1">
    <source>
        <dbReference type="EMBL" id="CDG48985.1"/>
    </source>
</evidence>
<accession>A0A068RDG9</accession>
<name>A0A068RDG9_9GAMM</name>
<gene>
    <name evidence="1" type="ORF">SCTVLC_2342</name>
</gene>
<sequence length="64" mass="7581">MHREYCSVLIYHLMACQNCHKNPSCICVQITANAVNLRYIFRQWSEAIIRSWYKTSFYTASTQS</sequence>
<dbReference type="EMBL" id="FR904240">
    <property type="protein sequence ID" value="CDG48985.1"/>
    <property type="molecule type" value="Genomic_DNA"/>
</dbReference>
<reference evidence="1" key="2">
    <citation type="journal article" date="2014" name="Genome Biol. Evol.">
        <title>Settling down: the genome of Serratia symbiotica from the aphid Cinara tujafilina zooms in on the process of accommodation to a cooperative intracellular life.</title>
        <authorList>
            <person name="Manzano-Marin A."/>
            <person name="Latorre A."/>
        </authorList>
    </citation>
    <scope>NUCLEOTIDE SEQUENCE</scope>
    <source>
        <strain evidence="1">SCt-VLC</strain>
    </source>
</reference>
<protein>
    <submittedName>
        <fullName evidence="1">Uncharacterized protein</fullName>
    </submittedName>
</protein>
<organism evidence="1">
    <name type="scientific">Serratia symbiotica SCt-VLC</name>
    <dbReference type="NCBI Taxonomy" id="1347341"/>
    <lineage>
        <taxon>Bacteria</taxon>
        <taxon>Pseudomonadati</taxon>
        <taxon>Pseudomonadota</taxon>
        <taxon>Gammaproteobacteria</taxon>
        <taxon>Enterobacterales</taxon>
        <taxon>Yersiniaceae</taxon>
        <taxon>Serratia</taxon>
        <taxon>Serratia symbiotica</taxon>
    </lineage>
</organism>
<reference evidence="1" key="1">
    <citation type="submission" date="2013-06" db="EMBL/GenBank/DDBJ databases">
        <authorList>
            <person name="Mazano-Marin A."/>
        </authorList>
    </citation>
    <scope>NUCLEOTIDE SEQUENCE</scope>
    <source>
        <strain evidence="1">SCt-VLC</strain>
    </source>
</reference>
<proteinExistence type="predicted"/>